<keyword evidence="2" id="KW-0067">ATP-binding</keyword>
<evidence type="ECO:0000259" key="4">
    <source>
        <dbReference type="Pfam" id="PF02562"/>
    </source>
</evidence>
<dbReference type="GO" id="GO:0005829">
    <property type="term" value="C:cytosol"/>
    <property type="evidence" value="ECO:0007669"/>
    <property type="project" value="TreeGrafter"/>
</dbReference>
<dbReference type="eggNOG" id="arCOG04325">
    <property type="taxonomic scope" value="Archaea"/>
</dbReference>
<dbReference type="PANTHER" id="PTHR30473:SF2">
    <property type="entry name" value="PIN DOMAIN-CONTAINING PROTEIN"/>
    <property type="match status" value="1"/>
</dbReference>
<dbReference type="InterPro" id="IPR003714">
    <property type="entry name" value="PhoH"/>
</dbReference>
<reference key="2">
    <citation type="submission" date="2011-03" db="EMBL/GenBank/DDBJ databases">
        <title>Complete genome sequence of the thermoacidophilic crenarchaeon Thermoproteus uzoniensis 768-20.</title>
        <authorList>
            <person name="Mardanov A.V."/>
            <person name="Gumerov V.M."/>
            <person name="Beletsky A.V."/>
            <person name="Prokofeva M.I."/>
            <person name="Bonch-Osmolovskaya E.A."/>
            <person name="Ravin N.V."/>
            <person name="Skryabin K.G."/>
        </authorList>
    </citation>
    <scope>NUCLEOTIDE SEQUENCE</scope>
    <source>
        <strain>768-20</strain>
    </source>
</reference>
<proteinExistence type="predicted"/>
<sequence length="372" mass="41356">MIDKIKPQTVGQERALNALSDPENEIVGLFGPTGTGKSLLSIAYGISSVQGGKYKRFVIARPIVDVSTGRALTPEDLGEMYYKLAAVYLEDILGEYATREEIEKLLREETVIVTDVNYLRGRTFDDTVIFLDDAQNVQPDSAAEVLIRLGRNSKLIVAGDPVFQRSEDGADGATLLREALLGEEKAVVVDLGVKDIVRPGARRGIKLALELRMRKRRLTDSERYVHDAFRVYAPDADVITAIEFKADKESLGIKGDVPDALVFVKEGHLGRAVGRGGERIKNVENDTGLRLRLVEMTLDFKNWIRALHPAGWISKHILDVDFAGPELLVTVRRSEFGAFVGHRGAYVRLMDRVFRRLLSIGVRAVEAEEEEK</sequence>
<dbReference type="PROSITE" id="PS50084">
    <property type="entry name" value="KH_TYPE_1"/>
    <property type="match status" value="1"/>
</dbReference>
<evidence type="ECO:0000313" key="5">
    <source>
        <dbReference type="EMBL" id="AEA12139.1"/>
    </source>
</evidence>
<reference evidence="5 6" key="1">
    <citation type="journal article" date="2011" name="J. Bacteriol.">
        <title>Complete genome sequence of the thermoacidophilic crenarchaeon Thermoproteus uzoniensis 768-20.</title>
        <authorList>
            <person name="Mardanov A.V."/>
            <person name="Gumerov V.M."/>
            <person name="Beletsky A.V."/>
            <person name="Prokofeva M.I."/>
            <person name="Bonch-Osmolovskaya E.A."/>
            <person name="Ravin N.V."/>
            <person name="Skryabin K.G."/>
        </authorList>
    </citation>
    <scope>NUCLEOTIDE SEQUENCE [LARGE SCALE GENOMIC DNA]</scope>
    <source>
        <strain evidence="5 6">768-20</strain>
    </source>
</reference>
<organism evidence="5 6">
    <name type="scientific">Thermoproteus uzoniensis (strain 768-20)</name>
    <dbReference type="NCBI Taxonomy" id="999630"/>
    <lineage>
        <taxon>Archaea</taxon>
        <taxon>Thermoproteota</taxon>
        <taxon>Thermoprotei</taxon>
        <taxon>Thermoproteales</taxon>
        <taxon>Thermoproteaceae</taxon>
        <taxon>Thermoproteus</taxon>
    </lineage>
</organism>
<dbReference type="SUPFAM" id="SSF54814">
    <property type="entry name" value="Prokaryotic type KH domain (KH-domain type II)"/>
    <property type="match status" value="1"/>
</dbReference>
<dbReference type="EMBL" id="CP002590">
    <property type="protein sequence ID" value="AEA12139.1"/>
    <property type="molecule type" value="Genomic_DNA"/>
</dbReference>
<dbReference type="HOGENOM" id="CLU_730800_0_0_2"/>
<feature type="domain" description="PhoH-like protein" evidence="4">
    <location>
        <begin position="4"/>
        <end position="209"/>
    </location>
</feature>
<protein>
    <submittedName>
        <fullName evidence="5">PhoH family protein</fullName>
    </submittedName>
</protein>
<dbReference type="AlphaFoldDB" id="F2L483"/>
<dbReference type="GeneID" id="10360188"/>
<dbReference type="GO" id="GO:0003723">
    <property type="term" value="F:RNA binding"/>
    <property type="evidence" value="ECO:0007669"/>
    <property type="project" value="UniProtKB-UniRule"/>
</dbReference>
<dbReference type="Proteomes" id="UP000008138">
    <property type="component" value="Chromosome"/>
</dbReference>
<name>F2L483_THEU7</name>
<dbReference type="SUPFAM" id="SSF52540">
    <property type="entry name" value="P-loop containing nucleoside triphosphate hydrolases"/>
    <property type="match status" value="1"/>
</dbReference>
<dbReference type="InterPro" id="IPR009019">
    <property type="entry name" value="KH_sf_prok-type"/>
</dbReference>
<accession>F2L483</accession>
<evidence type="ECO:0000256" key="3">
    <source>
        <dbReference type="PROSITE-ProRule" id="PRU00117"/>
    </source>
</evidence>
<evidence type="ECO:0000313" key="6">
    <source>
        <dbReference type="Proteomes" id="UP000008138"/>
    </source>
</evidence>
<dbReference type="RefSeq" id="WP_013679475.1">
    <property type="nucleotide sequence ID" value="NC_015315.1"/>
</dbReference>
<keyword evidence="6" id="KW-1185">Reference proteome</keyword>
<dbReference type="InterPro" id="IPR027417">
    <property type="entry name" value="P-loop_NTPase"/>
</dbReference>
<gene>
    <name evidence="5" type="ordered locus">TUZN_0647</name>
</gene>
<dbReference type="OrthoDB" id="195574at2157"/>
<dbReference type="Pfam" id="PF02562">
    <property type="entry name" value="PhoH"/>
    <property type="match status" value="1"/>
</dbReference>
<keyword evidence="1" id="KW-0547">Nucleotide-binding</keyword>
<dbReference type="Gene3D" id="3.40.50.300">
    <property type="entry name" value="P-loop containing nucleotide triphosphate hydrolases"/>
    <property type="match status" value="1"/>
</dbReference>
<evidence type="ECO:0000256" key="1">
    <source>
        <dbReference type="ARBA" id="ARBA00022741"/>
    </source>
</evidence>
<dbReference type="InterPro" id="IPR051451">
    <property type="entry name" value="PhoH2-like"/>
</dbReference>
<keyword evidence="3" id="KW-0694">RNA-binding</keyword>
<dbReference type="KEGG" id="tuz:TUZN_0647"/>
<dbReference type="Gene3D" id="3.30.300.20">
    <property type="match status" value="1"/>
</dbReference>
<dbReference type="PANTHER" id="PTHR30473">
    <property type="entry name" value="PROTEIN PHOH"/>
    <property type="match status" value="1"/>
</dbReference>
<dbReference type="STRING" id="999630.TUZN_0647"/>
<evidence type="ECO:0000256" key="2">
    <source>
        <dbReference type="ARBA" id="ARBA00022840"/>
    </source>
</evidence>
<dbReference type="InterPro" id="IPR015946">
    <property type="entry name" value="KH_dom-like_a/b"/>
</dbReference>
<dbReference type="GO" id="GO:0005524">
    <property type="term" value="F:ATP binding"/>
    <property type="evidence" value="ECO:0007669"/>
    <property type="project" value="UniProtKB-KW"/>
</dbReference>